<evidence type="ECO:0000256" key="4">
    <source>
        <dbReference type="ARBA" id="ARBA00022989"/>
    </source>
</evidence>
<feature type="transmembrane region" description="Helical" evidence="6">
    <location>
        <begin position="293"/>
        <end position="312"/>
    </location>
</feature>
<protein>
    <submittedName>
        <fullName evidence="8">Probable diguanylate cyclase AdrA</fullName>
        <ecNumber evidence="8">2.7.7.65</ecNumber>
    </submittedName>
</protein>
<dbReference type="GO" id="GO:1902201">
    <property type="term" value="P:negative regulation of bacterial-type flagellum-dependent cell motility"/>
    <property type="evidence" value="ECO:0007669"/>
    <property type="project" value="TreeGrafter"/>
</dbReference>
<feature type="transmembrane region" description="Helical" evidence="6">
    <location>
        <begin position="7"/>
        <end position="30"/>
    </location>
</feature>
<dbReference type="InterPro" id="IPR050469">
    <property type="entry name" value="Diguanylate_Cyclase"/>
</dbReference>
<dbReference type="InterPro" id="IPR033479">
    <property type="entry name" value="dCache_1"/>
</dbReference>
<dbReference type="InterPro" id="IPR029787">
    <property type="entry name" value="Nucleotide_cyclase"/>
</dbReference>
<dbReference type="GO" id="GO:0005886">
    <property type="term" value="C:plasma membrane"/>
    <property type="evidence" value="ECO:0007669"/>
    <property type="project" value="UniProtKB-SubCell"/>
</dbReference>
<gene>
    <name evidence="8" type="primary">adrA_3</name>
    <name evidence="8" type="ORF">ERS852476_03202</name>
</gene>
<dbReference type="SUPFAM" id="SSF103190">
    <property type="entry name" value="Sensory domain-like"/>
    <property type="match status" value="1"/>
</dbReference>
<dbReference type="SUPFAM" id="SSF55073">
    <property type="entry name" value="Nucleotide cyclase"/>
    <property type="match status" value="1"/>
</dbReference>
<evidence type="ECO:0000256" key="5">
    <source>
        <dbReference type="ARBA" id="ARBA00023136"/>
    </source>
</evidence>
<dbReference type="Proteomes" id="UP000095645">
    <property type="component" value="Unassembled WGS sequence"/>
</dbReference>
<dbReference type="InterPro" id="IPR043128">
    <property type="entry name" value="Rev_trsase/Diguanyl_cyclase"/>
</dbReference>
<dbReference type="RefSeq" id="WP_055058722.1">
    <property type="nucleotide sequence ID" value="NZ_CYZP01000037.1"/>
</dbReference>
<feature type="domain" description="GGDEF" evidence="7">
    <location>
        <begin position="353"/>
        <end position="486"/>
    </location>
</feature>
<dbReference type="Gene3D" id="3.30.450.20">
    <property type="entry name" value="PAS domain"/>
    <property type="match status" value="1"/>
</dbReference>
<evidence type="ECO:0000256" key="2">
    <source>
        <dbReference type="ARBA" id="ARBA00022475"/>
    </source>
</evidence>
<evidence type="ECO:0000313" key="9">
    <source>
        <dbReference type="Proteomes" id="UP000095645"/>
    </source>
</evidence>
<evidence type="ECO:0000313" key="8">
    <source>
        <dbReference type="EMBL" id="CUO54696.1"/>
    </source>
</evidence>
<keyword evidence="4 6" id="KW-1133">Transmembrane helix</keyword>
<dbReference type="InterPro" id="IPR000160">
    <property type="entry name" value="GGDEF_dom"/>
</dbReference>
<dbReference type="Pfam" id="PF00990">
    <property type="entry name" value="GGDEF"/>
    <property type="match status" value="1"/>
</dbReference>
<sequence>MRKKNEITEYVAAALIFVCAVAVSLGIFLVCTQNSIERNSQKVIKTNVSRQSEHIKAILDIHYGYLRGIAKEIGKSEELVSDENMEMLISLEEETALERTALIEADGTAHYDNGAEKNVSLRRYFKEGMEGKETLSDPLESSVDKETRVILGVPVWKNGKVIGVLGGSYNVTALSRMLFNDFFEDVGYTLITTSDGEIIAYDGDFAYHEIEYGDNFFEFYDDQTLIFDSSLTEVKKDFTVGADGLMKIRIGNDYNSDRYLAYTDMGLNDWMICYVIPVSEAQKSYNFVRRYELIFTIGFCVMVSMLFLWGFVKNRSKDKQLIQAAETDALTSAYNKRSTEERIHNVLQEHPQEPGTFVIMDVDHFKEVNDIYGHITGDKVLHKFGEVLHEHFREGDIVGRIGGDEFVVYMRKTDSREVAVSRIESLIKKVEELSFTEMNGKNITISAGMAFAPEHGTGYLDLYKNADTALYKTKQNGRDGYNIYEEEKR</sequence>
<dbReference type="FunFam" id="3.30.70.270:FF:000001">
    <property type="entry name" value="Diguanylate cyclase domain protein"/>
    <property type="match status" value="1"/>
</dbReference>
<dbReference type="PANTHER" id="PTHR45138">
    <property type="entry name" value="REGULATORY COMPONENTS OF SENSORY TRANSDUCTION SYSTEM"/>
    <property type="match status" value="1"/>
</dbReference>
<evidence type="ECO:0000256" key="3">
    <source>
        <dbReference type="ARBA" id="ARBA00022692"/>
    </source>
</evidence>
<dbReference type="GO" id="GO:0043709">
    <property type="term" value="P:cell adhesion involved in single-species biofilm formation"/>
    <property type="evidence" value="ECO:0007669"/>
    <property type="project" value="TreeGrafter"/>
</dbReference>
<dbReference type="CDD" id="cd01949">
    <property type="entry name" value="GGDEF"/>
    <property type="match status" value="1"/>
</dbReference>
<dbReference type="Pfam" id="PF02743">
    <property type="entry name" value="dCache_1"/>
    <property type="match status" value="1"/>
</dbReference>
<keyword evidence="8" id="KW-0808">Transferase</keyword>
<dbReference type="InterPro" id="IPR029151">
    <property type="entry name" value="Sensor-like_sf"/>
</dbReference>
<evidence type="ECO:0000259" key="7">
    <source>
        <dbReference type="PROSITE" id="PS50887"/>
    </source>
</evidence>
<dbReference type="PROSITE" id="PS50887">
    <property type="entry name" value="GGDEF"/>
    <property type="match status" value="1"/>
</dbReference>
<keyword evidence="2" id="KW-1003">Cell membrane</keyword>
<dbReference type="Gene3D" id="3.30.70.270">
    <property type="match status" value="1"/>
</dbReference>
<reference evidence="8 9" key="1">
    <citation type="submission" date="2015-09" db="EMBL/GenBank/DDBJ databases">
        <authorList>
            <consortium name="Pathogen Informatics"/>
        </authorList>
    </citation>
    <scope>NUCLEOTIDE SEQUENCE [LARGE SCALE GENOMIC DNA]</scope>
    <source>
        <strain evidence="8 9">2789STDY5834861</strain>
    </source>
</reference>
<keyword evidence="8" id="KW-0548">Nucleotidyltransferase</keyword>
<accession>A0A174G0U2</accession>
<name>A0A174G0U2_9FIRM</name>
<evidence type="ECO:0000256" key="1">
    <source>
        <dbReference type="ARBA" id="ARBA00004651"/>
    </source>
</evidence>
<comment type="subcellular location">
    <subcellularLocation>
        <location evidence="1">Cell membrane</location>
        <topology evidence="1">Multi-pass membrane protein</topology>
    </subcellularLocation>
</comment>
<dbReference type="PANTHER" id="PTHR45138:SF24">
    <property type="entry name" value="DIGUANYLATE CYCLASE DGCC-RELATED"/>
    <property type="match status" value="1"/>
</dbReference>
<dbReference type="EC" id="2.7.7.65" evidence="8"/>
<keyword evidence="3 6" id="KW-0812">Transmembrane</keyword>
<dbReference type="GO" id="GO:0052621">
    <property type="term" value="F:diguanylate cyclase activity"/>
    <property type="evidence" value="ECO:0007669"/>
    <property type="project" value="UniProtKB-EC"/>
</dbReference>
<organism evidence="8 9">
    <name type="scientific">Blautia obeum</name>
    <dbReference type="NCBI Taxonomy" id="40520"/>
    <lineage>
        <taxon>Bacteria</taxon>
        <taxon>Bacillati</taxon>
        <taxon>Bacillota</taxon>
        <taxon>Clostridia</taxon>
        <taxon>Lachnospirales</taxon>
        <taxon>Lachnospiraceae</taxon>
        <taxon>Blautia</taxon>
    </lineage>
</organism>
<keyword evidence="5 6" id="KW-0472">Membrane</keyword>
<dbReference type="EMBL" id="CYZP01000037">
    <property type="protein sequence ID" value="CUO54696.1"/>
    <property type="molecule type" value="Genomic_DNA"/>
</dbReference>
<dbReference type="SMART" id="SM00267">
    <property type="entry name" value="GGDEF"/>
    <property type="match status" value="1"/>
</dbReference>
<proteinExistence type="predicted"/>
<dbReference type="AlphaFoldDB" id="A0A174G0U2"/>
<dbReference type="NCBIfam" id="TIGR00254">
    <property type="entry name" value="GGDEF"/>
    <property type="match status" value="1"/>
</dbReference>
<evidence type="ECO:0000256" key="6">
    <source>
        <dbReference type="SAM" id="Phobius"/>
    </source>
</evidence>